<dbReference type="RefSeq" id="XP_001701473.1">
    <property type="nucleotide sequence ID" value="XM_001701421.2"/>
</dbReference>
<dbReference type="EMBL" id="AY348297">
    <property type="protein sequence ID" value="AAQ23078.1"/>
    <property type="molecule type" value="mRNA"/>
</dbReference>
<dbReference type="AlphaFoldDB" id="Q6V8K6"/>
<reference evidence="10" key="3">
    <citation type="submission" date="2017-07" db="EMBL/GenBank/DDBJ databases">
        <title>WGS assembly of Chlamydomonas reinhardtii.</title>
        <authorList>
            <consortium name="Chlamydomonas Annotation Team"/>
            <consortium name="JGI Annotation Team"/>
            <person name="Merchant S.S."/>
            <person name="Prochnik S.E."/>
            <person name="Vallon O."/>
            <person name="Harris E.H."/>
            <person name="Karpowicz S.J."/>
            <person name="Witman G.B."/>
            <person name="Terry A."/>
            <person name="Salamov A."/>
            <person name="Fritz-Laylin L.K."/>
            <person name="Marechal-Drouard L."/>
            <person name="Marshall W.F."/>
            <person name="Qu L.H."/>
            <person name="Nelson D.R."/>
            <person name="Sanderfoot A.A."/>
            <person name="Spalding M.H."/>
            <person name="Kapitonov V.V."/>
            <person name="Ren Q."/>
            <person name="Ferris P."/>
            <person name="Lindquist E."/>
            <person name="Shapiro H."/>
            <person name="Lucas S.M."/>
            <person name="Grimwood J."/>
            <person name="Schmutz J."/>
            <person name="Grigoriev I.V."/>
            <person name="Rokhsar D.S."/>
        </authorList>
    </citation>
    <scope>NUCLEOTIDE SEQUENCE</scope>
    <source>
        <strain evidence="10">CC-503 cw92 mt+</strain>
    </source>
</reference>
<evidence type="ECO:0000256" key="6">
    <source>
        <dbReference type="RuleBase" id="RU000304"/>
    </source>
</evidence>
<dbReference type="GO" id="GO:0004674">
    <property type="term" value="F:protein serine/threonine kinase activity"/>
    <property type="evidence" value="ECO:0000318"/>
    <property type="project" value="GO_Central"/>
</dbReference>
<evidence type="ECO:0000256" key="2">
    <source>
        <dbReference type="ARBA" id="ARBA00022741"/>
    </source>
</evidence>
<organism evidence="9">
    <name type="scientific">Chlamydomonas reinhardtii</name>
    <name type="common">Chlamydomonas smithii</name>
    <dbReference type="NCBI Taxonomy" id="3055"/>
    <lineage>
        <taxon>Eukaryota</taxon>
        <taxon>Viridiplantae</taxon>
        <taxon>Chlorophyta</taxon>
        <taxon>core chlorophytes</taxon>
        <taxon>Chlorophyceae</taxon>
        <taxon>CS clade</taxon>
        <taxon>Chlamydomonadales</taxon>
        <taxon>Chlamydomonadaceae</taxon>
        <taxon>Chlamydomonas</taxon>
    </lineage>
</organism>
<feature type="region of interest" description="Disordered" evidence="7">
    <location>
        <begin position="1"/>
        <end position="109"/>
    </location>
</feature>
<feature type="region of interest" description="Disordered" evidence="7">
    <location>
        <begin position="144"/>
        <end position="177"/>
    </location>
</feature>
<evidence type="ECO:0000256" key="4">
    <source>
        <dbReference type="ARBA" id="ARBA00022840"/>
    </source>
</evidence>
<feature type="region of interest" description="Disordered" evidence="7">
    <location>
        <begin position="116"/>
        <end position="135"/>
    </location>
</feature>
<dbReference type="OrthoDB" id="40902at2759"/>
<proteinExistence type="evidence at transcript level"/>
<reference evidence="10 11" key="2">
    <citation type="journal article" date="2007" name="Science">
        <title>The Chlamydomonas genome reveals the evolution of key animal and plant functions.</title>
        <authorList>
            <person name="Merchant S.S."/>
            <person name="Prochnik S.E."/>
            <person name="Vallon O."/>
            <person name="Harris E.H."/>
            <person name="Karpowicz S.J."/>
            <person name="Witman G.B."/>
            <person name="Terry A."/>
            <person name="Salamov A."/>
            <person name="Fritz-Laylin L.K."/>
            <person name="Marechal-Drouard L."/>
            <person name="Marshall W.F."/>
            <person name="Qu L.H."/>
            <person name="Nelson D.R."/>
            <person name="Sanderfoot A.A."/>
            <person name="Spalding M.H."/>
            <person name="Kapitonov V.V."/>
            <person name="Ren Q."/>
            <person name="Ferris P."/>
            <person name="Lindquist E."/>
            <person name="Shapiro H."/>
            <person name="Lucas S.M."/>
            <person name="Grimwood J."/>
            <person name="Schmutz J."/>
            <person name="Cardol P."/>
            <person name="Cerutti H."/>
            <person name="Chanfreau G."/>
            <person name="Chen C.L."/>
            <person name="Cognat V."/>
            <person name="Croft M.T."/>
            <person name="Dent R."/>
            <person name="Dutcher S."/>
            <person name="Fernandez E."/>
            <person name="Fukuzawa H."/>
            <person name="Gonzalez-Ballester D."/>
            <person name="Gonzalez-Halphen D."/>
            <person name="Hallmann A."/>
            <person name="Hanikenne M."/>
            <person name="Hippler M."/>
            <person name="Inwood W."/>
            <person name="Jabbari K."/>
            <person name="Kalanon M."/>
            <person name="Kuras R."/>
            <person name="Lefebvre P.A."/>
            <person name="Lemaire S.D."/>
            <person name="Lobanov A.V."/>
            <person name="Lohr M."/>
            <person name="Manuell A."/>
            <person name="Meier I."/>
            <person name="Mets L."/>
            <person name="Mittag M."/>
            <person name="Mittelmeier T."/>
            <person name="Moroney J.V."/>
            <person name="Moseley J."/>
            <person name="Napoli C."/>
            <person name="Nedelcu A.M."/>
            <person name="Niyogi K."/>
            <person name="Novoselov S.V."/>
            <person name="Paulsen I.T."/>
            <person name="Pazour G."/>
            <person name="Purton S."/>
            <person name="Ral J.P."/>
            <person name="Riano-Pachon D.M."/>
            <person name="Riekhof W."/>
            <person name="Rymarquis L."/>
            <person name="Schroda M."/>
            <person name="Stern D."/>
            <person name="Umen J."/>
            <person name="Willows R."/>
            <person name="Wilson N."/>
            <person name="Zimmer S.L."/>
            <person name="Allmer J."/>
            <person name="Balk J."/>
            <person name="Bisova K."/>
            <person name="Chen C.J."/>
            <person name="Elias M."/>
            <person name="Gendler K."/>
            <person name="Hauser C."/>
            <person name="Lamb M.R."/>
            <person name="Ledford H."/>
            <person name="Long J.C."/>
            <person name="Minagawa J."/>
            <person name="Page M.D."/>
            <person name="Pan J."/>
            <person name="Pootakham W."/>
            <person name="Roje S."/>
            <person name="Rose A."/>
            <person name="Stahlberg E."/>
            <person name="Terauchi A.M."/>
            <person name="Yang P."/>
            <person name="Ball S."/>
            <person name="Bowler C."/>
            <person name="Dieckmann C.L."/>
            <person name="Gladyshev V.N."/>
            <person name="Green P."/>
            <person name="Jorgensen R."/>
            <person name="Mayfield S."/>
            <person name="Mueller-Roeber B."/>
            <person name="Rajamani S."/>
            <person name="Sayre R.T."/>
            <person name="Brokstein P."/>
            <person name="Dubchak I."/>
            <person name="Goodstein D."/>
            <person name="Hornick L."/>
            <person name="Huang Y.W."/>
            <person name="Jhaveri J."/>
            <person name="Luo Y."/>
            <person name="Martinez D."/>
            <person name="Ngau W.C."/>
            <person name="Otillar B."/>
            <person name="Poliakov A."/>
            <person name="Porter A."/>
            <person name="Szajkowski L."/>
            <person name="Werner G."/>
            <person name="Zhou K."/>
            <person name="Grigoriev I.V."/>
            <person name="Rokhsar D.S."/>
            <person name="Grossman A.R."/>
        </authorList>
    </citation>
    <scope>NUCLEOTIDE SEQUENCE [LARGE SCALE GENOMIC DNA]</scope>
    <source>
        <strain evidence="11">CC-503</strain>
        <strain evidence="10">CC-503 cw92 mt+</strain>
    </source>
</reference>
<dbReference type="GO" id="GO:0005524">
    <property type="term" value="F:ATP binding"/>
    <property type="evidence" value="ECO:0007669"/>
    <property type="project" value="UniProtKB-UniRule"/>
</dbReference>
<comment type="similarity">
    <text evidence="6">Belongs to the protein kinase superfamily.</text>
</comment>
<feature type="compositionally biased region" description="Low complexity" evidence="7">
    <location>
        <begin position="76"/>
        <end position="87"/>
    </location>
</feature>
<dbReference type="PROSITE" id="PS00107">
    <property type="entry name" value="PROTEIN_KINASE_ATP"/>
    <property type="match status" value="1"/>
</dbReference>
<feature type="compositionally biased region" description="Low complexity" evidence="7">
    <location>
        <begin position="148"/>
        <end position="172"/>
    </location>
</feature>
<evidence type="ECO:0000256" key="1">
    <source>
        <dbReference type="ARBA" id="ARBA00022679"/>
    </source>
</evidence>
<feature type="compositionally biased region" description="Low complexity" evidence="7">
    <location>
        <begin position="31"/>
        <end position="40"/>
    </location>
</feature>
<dbReference type="Gramene" id="PNW71699">
    <property type="protein sequence ID" value="PNW71699"/>
    <property type="gene ID" value="CHLRE_16g665364v5"/>
</dbReference>
<dbReference type="InterPro" id="IPR000719">
    <property type="entry name" value="Prot_kinase_dom"/>
</dbReference>
<sequence length="465" mass="49485">MGSCLAKPAESAEQKKASSVPSPPPAPAPQPVQQAAAPAPKDSGDVKPGQQATPVPPPSPPPQPKPAPPAQPAPAPAAKVVEAIPAVADEKSPQGKQPRRSQEHDNGVKAEEIELVKQKSTEPQPSASATAAVATPKAIEPAMEPKVAAPSAPAAAPAPAQAPAAAPTPARPGSKLRTDVKLRDLYKLGKTLGTGGFSVVKLATDRGTGVEYACKIMALPPVGQEVGENENTREDIFKEIDLLCGMNHENVIFLKEYFEEGNKVYLITELLTGGELLEAVLKRGSYTEAEARLCFVQVLRGIEYLHSKNVVHRDLKLENLLLAKQDDISLVKIADFGLAKHAVNGMQTICGTPQYVAPEVIVGAKGHVYGPGVDMWSAGVVLYILLGGYPPFWSDSEPQLFDMIRKGKYSFGDPVWNKVSEGAKDLIRKLLVVDPTKRLSATEALQHQFILEGNFNPPSTPKGPR</sequence>
<feature type="binding site" evidence="5">
    <location>
        <position position="215"/>
    </location>
    <ligand>
        <name>ATP</name>
        <dbReference type="ChEBI" id="CHEBI:30616"/>
    </ligand>
</feature>
<dbReference type="Proteomes" id="UP000006906">
    <property type="component" value="Chromosome 16"/>
</dbReference>
<dbReference type="InterPro" id="IPR008271">
    <property type="entry name" value="Ser/Thr_kinase_AS"/>
</dbReference>
<evidence type="ECO:0000256" key="5">
    <source>
        <dbReference type="PROSITE-ProRule" id="PRU10141"/>
    </source>
</evidence>
<dbReference type="Pfam" id="PF00069">
    <property type="entry name" value="Pkinase"/>
    <property type="match status" value="1"/>
</dbReference>
<evidence type="ECO:0000313" key="10">
    <source>
        <dbReference type="EMBL" id="PNW71699.1"/>
    </source>
</evidence>
<feature type="domain" description="Protein kinase" evidence="8">
    <location>
        <begin position="186"/>
        <end position="450"/>
    </location>
</feature>
<evidence type="ECO:0000256" key="3">
    <source>
        <dbReference type="ARBA" id="ARBA00022777"/>
    </source>
</evidence>
<dbReference type="GO" id="GO:0005737">
    <property type="term" value="C:cytoplasm"/>
    <property type="evidence" value="ECO:0000318"/>
    <property type="project" value="GO_Central"/>
</dbReference>
<protein>
    <submittedName>
        <fullName evidence="9">Gliding motility related CaM kinase</fullName>
    </submittedName>
</protein>
<dbReference type="PROSITE" id="PS50011">
    <property type="entry name" value="PROTEIN_KINASE_DOM"/>
    <property type="match status" value="1"/>
</dbReference>
<accession>Q6V8K6</accession>
<dbReference type="PROSITE" id="PS00108">
    <property type="entry name" value="PROTEIN_KINASE_ST"/>
    <property type="match status" value="1"/>
</dbReference>
<gene>
    <name evidence="10" type="ORF">CHLRE_16g665364v5</name>
</gene>
<feature type="compositionally biased region" description="Low complexity" evidence="7">
    <location>
        <begin position="125"/>
        <end position="135"/>
    </location>
</feature>
<feature type="compositionally biased region" description="Basic and acidic residues" evidence="7">
    <location>
        <begin position="100"/>
        <end position="109"/>
    </location>
</feature>
<dbReference type="PANTHER" id="PTHR24347">
    <property type="entry name" value="SERINE/THREONINE-PROTEIN KINASE"/>
    <property type="match status" value="1"/>
</dbReference>
<name>Q6V8K6_CHLRE</name>
<dbReference type="EMBL" id="CM008977">
    <property type="protein sequence ID" value="PNW71699.1"/>
    <property type="molecule type" value="Genomic_DNA"/>
</dbReference>
<dbReference type="CDD" id="cd05117">
    <property type="entry name" value="STKc_CAMK"/>
    <property type="match status" value="1"/>
</dbReference>
<dbReference type="GeneID" id="5727017"/>
<keyword evidence="11" id="KW-1185">Reference proteome</keyword>
<keyword evidence="2 5" id="KW-0547">Nucleotide-binding</keyword>
<dbReference type="HOGENOM" id="CLU_588459_0_0_1"/>
<dbReference type="KEGG" id="cre:CHLRE_16g665364v5"/>
<keyword evidence="4 5" id="KW-0067">ATP-binding</keyword>
<dbReference type="SMART" id="SM00220">
    <property type="entry name" value="S_TKc"/>
    <property type="match status" value="1"/>
</dbReference>
<dbReference type="InterPro" id="IPR011009">
    <property type="entry name" value="Kinase-like_dom_sf"/>
</dbReference>
<evidence type="ECO:0000259" key="8">
    <source>
        <dbReference type="PROSITE" id="PS50011"/>
    </source>
</evidence>
<dbReference type="FunFam" id="1.10.510.10:FF:002036">
    <property type="entry name" value="Gliding motility related CaM kinase"/>
    <property type="match status" value="1"/>
</dbReference>
<dbReference type="STRING" id="3055.Q6V8K6"/>
<evidence type="ECO:0000256" key="7">
    <source>
        <dbReference type="SAM" id="MobiDB-lite"/>
    </source>
</evidence>
<dbReference type="Gene3D" id="1.10.510.10">
    <property type="entry name" value="Transferase(Phosphotransferase) domain 1"/>
    <property type="match status" value="1"/>
</dbReference>
<keyword evidence="6" id="KW-0723">Serine/threonine-protein kinase</keyword>
<keyword evidence="3 9" id="KW-0418">Kinase</keyword>
<evidence type="ECO:0000313" key="11">
    <source>
        <dbReference type="Proteomes" id="UP000006906"/>
    </source>
</evidence>
<dbReference type="SUPFAM" id="SSF56112">
    <property type="entry name" value="Protein kinase-like (PK-like)"/>
    <property type="match status" value="1"/>
</dbReference>
<dbReference type="InterPro" id="IPR017441">
    <property type="entry name" value="Protein_kinase_ATP_BS"/>
</dbReference>
<feature type="compositionally biased region" description="Pro residues" evidence="7">
    <location>
        <begin position="21"/>
        <end position="30"/>
    </location>
</feature>
<keyword evidence="1" id="KW-0808">Transferase</keyword>
<reference evidence="9" key="1">
    <citation type="submission" date="2003-07" db="EMBL/GenBank/DDBJ databases">
        <title>Involvement of a CaM Kinase in Flagella Gliding Motility in Chlamydomonas reinhardtii.</title>
        <authorList>
            <person name="Bloodgood R."/>
            <person name="Spano A."/>
        </authorList>
    </citation>
    <scope>NUCLEOTIDE SEQUENCE</scope>
</reference>
<dbReference type="PaxDb" id="3055-EDO97470"/>
<feature type="compositionally biased region" description="Pro residues" evidence="7">
    <location>
        <begin position="54"/>
        <end position="75"/>
    </location>
</feature>
<dbReference type="eggNOG" id="KOG0032">
    <property type="taxonomic scope" value="Eukaryota"/>
</dbReference>
<evidence type="ECO:0000313" key="9">
    <source>
        <dbReference type="EMBL" id="AAQ23078.1"/>
    </source>
</evidence>